<dbReference type="AlphaFoldDB" id="A0A084WNV6"/>
<dbReference type="EMBL" id="ATLV01024737">
    <property type="status" value="NOT_ANNOTATED_CDS"/>
    <property type="molecule type" value="Genomic_DNA"/>
</dbReference>
<keyword evidence="3" id="KW-1185">Reference proteome</keyword>
<sequence length="83" mass="9261">MSLYLRYAVEWAMVGRNKRAERTHPKAIASVCVVRTGAMHILAKNPLASGAVGTIGAGSVLRFFDFLCHVRFVKREEREWLGG</sequence>
<dbReference type="EMBL" id="KE525359">
    <property type="protein sequence ID" value="KFB51900.1"/>
    <property type="molecule type" value="Genomic_DNA"/>
</dbReference>
<dbReference type="Proteomes" id="UP000030765">
    <property type="component" value="Unassembled WGS sequence"/>
</dbReference>
<protein>
    <submittedName>
        <fullName evidence="1 2">Uncharacterized protein</fullName>
    </submittedName>
</protein>
<reference evidence="2" key="2">
    <citation type="submission" date="2020-05" db="UniProtKB">
        <authorList>
            <consortium name="EnsemblMetazoa"/>
        </authorList>
    </citation>
    <scope>IDENTIFICATION</scope>
</reference>
<evidence type="ECO:0000313" key="1">
    <source>
        <dbReference type="EMBL" id="KFB51900.1"/>
    </source>
</evidence>
<reference evidence="1 3" key="1">
    <citation type="journal article" date="2014" name="BMC Genomics">
        <title>Genome sequence of Anopheles sinensis provides insight into genetics basis of mosquito competence for malaria parasites.</title>
        <authorList>
            <person name="Zhou D."/>
            <person name="Zhang D."/>
            <person name="Ding G."/>
            <person name="Shi L."/>
            <person name="Hou Q."/>
            <person name="Ye Y."/>
            <person name="Xu Y."/>
            <person name="Zhou H."/>
            <person name="Xiong C."/>
            <person name="Li S."/>
            <person name="Yu J."/>
            <person name="Hong S."/>
            <person name="Yu X."/>
            <person name="Zou P."/>
            <person name="Chen C."/>
            <person name="Chang X."/>
            <person name="Wang W."/>
            <person name="Lv Y."/>
            <person name="Sun Y."/>
            <person name="Ma L."/>
            <person name="Shen B."/>
            <person name="Zhu C."/>
        </authorList>
    </citation>
    <scope>NUCLEOTIDE SEQUENCE [LARGE SCALE GENOMIC DNA]</scope>
</reference>
<proteinExistence type="predicted"/>
<dbReference type="EnsemblMetazoa" id="ASIC020061-RA">
    <property type="protein sequence ID" value="ASIC020061-PA"/>
    <property type="gene ID" value="ASIC020061"/>
</dbReference>
<accession>A0A084WNV6</accession>
<name>A0A084WNV6_ANOSI</name>
<gene>
    <name evidence="1" type="ORF">ZHAS_00020061</name>
</gene>
<dbReference type="VEuPathDB" id="VectorBase:ASIC020061"/>
<evidence type="ECO:0000313" key="3">
    <source>
        <dbReference type="Proteomes" id="UP000030765"/>
    </source>
</evidence>
<evidence type="ECO:0000313" key="2">
    <source>
        <dbReference type="EnsemblMetazoa" id="ASIC020061-PA"/>
    </source>
</evidence>
<organism evidence="1">
    <name type="scientific">Anopheles sinensis</name>
    <name type="common">Mosquito</name>
    <dbReference type="NCBI Taxonomy" id="74873"/>
    <lineage>
        <taxon>Eukaryota</taxon>
        <taxon>Metazoa</taxon>
        <taxon>Ecdysozoa</taxon>
        <taxon>Arthropoda</taxon>
        <taxon>Hexapoda</taxon>
        <taxon>Insecta</taxon>
        <taxon>Pterygota</taxon>
        <taxon>Neoptera</taxon>
        <taxon>Endopterygota</taxon>
        <taxon>Diptera</taxon>
        <taxon>Nematocera</taxon>
        <taxon>Culicoidea</taxon>
        <taxon>Culicidae</taxon>
        <taxon>Anophelinae</taxon>
        <taxon>Anopheles</taxon>
    </lineage>
</organism>